<dbReference type="InterPro" id="IPR029058">
    <property type="entry name" value="AB_hydrolase_fold"/>
</dbReference>
<dbReference type="Gene3D" id="3.40.50.1820">
    <property type="entry name" value="alpha/beta hydrolase"/>
    <property type="match status" value="1"/>
</dbReference>
<feature type="domain" description="Alpha/beta hydrolase fold-3" evidence="2">
    <location>
        <begin position="95"/>
        <end position="304"/>
    </location>
</feature>
<evidence type="ECO:0000256" key="1">
    <source>
        <dbReference type="ARBA" id="ARBA00022801"/>
    </source>
</evidence>
<sequence length="328" mass="34302">MGHPPGVRLPLGLRVVGTARRLLGGSLAHLDPADVPAARAAVLRLQHGPLGRAVIGTPPRDVVVEETVLPTASVPAGLTVRVYRPPSTQAPAPVVVNLHGGGFVQGDLDQSEWFCAHVARAAAAVVVSVDYRLAPEHRFPVPAQDAYEAVEALAATPGRVGIDPARIAVMGDSAGGNLATVACLMARDRRREGREAPAIAAQVLVYPGVEMVDVLPSERAIPVAPILSAADIRGFHALYLGDADGTHPYASPLRADLRGLPPALVQTAEHDPLRDHGERYAEALDAADVPVRHTRYLGAAHGYVATGGLTPRTSLQAVAEIGAFLRAM</sequence>
<comment type="caution">
    <text evidence="3">The sequence shown here is derived from an EMBL/GenBank/DDBJ whole genome shotgun (WGS) entry which is preliminary data.</text>
</comment>
<keyword evidence="1 3" id="KW-0378">Hydrolase</keyword>
<name>A0ABP9E8B2_9PSEU</name>
<gene>
    <name evidence="3" type="ORF">GCM10023203_20290</name>
</gene>
<organism evidence="3 4">
    <name type="scientific">Actinomycetospora straminea</name>
    <dbReference type="NCBI Taxonomy" id="663607"/>
    <lineage>
        <taxon>Bacteria</taxon>
        <taxon>Bacillati</taxon>
        <taxon>Actinomycetota</taxon>
        <taxon>Actinomycetes</taxon>
        <taxon>Pseudonocardiales</taxon>
        <taxon>Pseudonocardiaceae</taxon>
        <taxon>Actinomycetospora</taxon>
    </lineage>
</organism>
<protein>
    <submittedName>
        <fullName evidence="3">Alpha/beta hydrolase</fullName>
    </submittedName>
</protein>
<accession>A0ABP9E8B2</accession>
<dbReference type="GO" id="GO:0016787">
    <property type="term" value="F:hydrolase activity"/>
    <property type="evidence" value="ECO:0007669"/>
    <property type="project" value="UniProtKB-KW"/>
</dbReference>
<reference evidence="4" key="1">
    <citation type="journal article" date="2019" name="Int. J. Syst. Evol. Microbiol.">
        <title>The Global Catalogue of Microorganisms (GCM) 10K type strain sequencing project: providing services to taxonomists for standard genome sequencing and annotation.</title>
        <authorList>
            <consortium name="The Broad Institute Genomics Platform"/>
            <consortium name="The Broad Institute Genome Sequencing Center for Infectious Disease"/>
            <person name="Wu L."/>
            <person name="Ma J."/>
        </authorList>
    </citation>
    <scope>NUCLEOTIDE SEQUENCE [LARGE SCALE GENOMIC DNA]</scope>
    <source>
        <strain evidence="4">JCM 17983</strain>
    </source>
</reference>
<dbReference type="EMBL" id="BAABHQ010000004">
    <property type="protein sequence ID" value="GAA4870909.1"/>
    <property type="molecule type" value="Genomic_DNA"/>
</dbReference>
<dbReference type="SUPFAM" id="SSF53474">
    <property type="entry name" value="alpha/beta-Hydrolases"/>
    <property type="match status" value="1"/>
</dbReference>
<dbReference type="InterPro" id="IPR013094">
    <property type="entry name" value="AB_hydrolase_3"/>
</dbReference>
<evidence type="ECO:0000259" key="2">
    <source>
        <dbReference type="Pfam" id="PF07859"/>
    </source>
</evidence>
<dbReference type="Proteomes" id="UP001500457">
    <property type="component" value="Unassembled WGS sequence"/>
</dbReference>
<evidence type="ECO:0000313" key="3">
    <source>
        <dbReference type="EMBL" id="GAA4870909.1"/>
    </source>
</evidence>
<dbReference type="Pfam" id="PF07859">
    <property type="entry name" value="Abhydrolase_3"/>
    <property type="match status" value="1"/>
</dbReference>
<dbReference type="InterPro" id="IPR050300">
    <property type="entry name" value="GDXG_lipolytic_enzyme"/>
</dbReference>
<keyword evidence="4" id="KW-1185">Reference proteome</keyword>
<dbReference type="PANTHER" id="PTHR48081">
    <property type="entry name" value="AB HYDROLASE SUPERFAMILY PROTEIN C4A8.06C"/>
    <property type="match status" value="1"/>
</dbReference>
<proteinExistence type="predicted"/>
<evidence type="ECO:0000313" key="4">
    <source>
        <dbReference type="Proteomes" id="UP001500457"/>
    </source>
</evidence>
<dbReference type="PANTHER" id="PTHR48081:SF8">
    <property type="entry name" value="ALPHA_BETA HYDROLASE FOLD-3 DOMAIN-CONTAINING PROTEIN-RELATED"/>
    <property type="match status" value="1"/>
</dbReference>